<comment type="caution">
    <text evidence="2">The sequence shown here is derived from an EMBL/GenBank/DDBJ whole genome shotgun (WGS) entry which is preliminary data.</text>
</comment>
<protein>
    <recommendedName>
        <fullName evidence="4">Bacterial repeat domain-containing protein</fullName>
    </recommendedName>
</protein>
<accession>A0ABV7JPB6</accession>
<evidence type="ECO:0000256" key="1">
    <source>
        <dbReference type="SAM" id="SignalP"/>
    </source>
</evidence>
<dbReference type="RefSeq" id="WP_379022575.1">
    <property type="nucleotide sequence ID" value="NZ_JBHRTA010000034.1"/>
</dbReference>
<name>A0ABV7JPB6_9SPHI</name>
<evidence type="ECO:0008006" key="4">
    <source>
        <dbReference type="Google" id="ProtNLM"/>
    </source>
</evidence>
<reference evidence="3" key="1">
    <citation type="journal article" date="2019" name="Int. J. Syst. Evol. Microbiol.">
        <title>The Global Catalogue of Microorganisms (GCM) 10K type strain sequencing project: providing services to taxonomists for standard genome sequencing and annotation.</title>
        <authorList>
            <consortium name="The Broad Institute Genomics Platform"/>
            <consortium name="The Broad Institute Genome Sequencing Center for Infectious Disease"/>
            <person name="Wu L."/>
            <person name="Ma J."/>
        </authorList>
    </citation>
    <scope>NUCLEOTIDE SEQUENCE [LARGE SCALE GENOMIC DNA]</scope>
    <source>
        <strain evidence="3">KCTC 52416</strain>
    </source>
</reference>
<evidence type="ECO:0000313" key="2">
    <source>
        <dbReference type="EMBL" id="MFC3198173.1"/>
    </source>
</evidence>
<proteinExistence type="predicted"/>
<keyword evidence="3" id="KW-1185">Reference proteome</keyword>
<evidence type="ECO:0000313" key="3">
    <source>
        <dbReference type="Proteomes" id="UP001595526"/>
    </source>
</evidence>
<dbReference type="Proteomes" id="UP001595526">
    <property type="component" value="Unassembled WGS sequence"/>
</dbReference>
<gene>
    <name evidence="2" type="ORF">ACFOET_11180</name>
</gene>
<dbReference type="EMBL" id="JBHRTA010000034">
    <property type="protein sequence ID" value="MFC3198173.1"/>
    <property type="molecule type" value="Genomic_DNA"/>
</dbReference>
<keyword evidence="1" id="KW-0732">Signal</keyword>
<organism evidence="2 3">
    <name type="scientific">Parapedobacter deserti</name>
    <dbReference type="NCBI Taxonomy" id="1912957"/>
    <lineage>
        <taxon>Bacteria</taxon>
        <taxon>Pseudomonadati</taxon>
        <taxon>Bacteroidota</taxon>
        <taxon>Sphingobacteriia</taxon>
        <taxon>Sphingobacteriales</taxon>
        <taxon>Sphingobacteriaceae</taxon>
        <taxon>Parapedobacter</taxon>
    </lineage>
</organism>
<sequence>MRTKYIYVSCICLLLVMVGRIQAQTETTLHQNYKAITIPMDQNVPYSRSLILLHEIYNGANPLANNYVIGTIAALRGATTSIHRADIVHINSGSAYTMTRASLGSYNISVSWRLKTCIYDSKHYMALEVPYATAQHSQGYHFVGWVSSSGENLKTVTYNVNGVPQNQHLLSNVQDFEPNMTAEQQVSRFVVTGNVGIGIHNPTEKLSVNGNIRAKEVKVEMANWPDYVFKEDYDLMPLAELESYINTHGHLPGIPTAKQVEADGVALAEMNRKLLEKVEELTLHLIEKKRVELVQDERIERLEMEVYKSKSNEMGETD</sequence>
<feature type="signal peptide" evidence="1">
    <location>
        <begin position="1"/>
        <end position="23"/>
    </location>
</feature>
<feature type="chain" id="PRO_5047106218" description="Bacterial repeat domain-containing protein" evidence="1">
    <location>
        <begin position="24"/>
        <end position="318"/>
    </location>
</feature>